<name>A0A7G9FSH5_9FIRM</name>
<proteinExistence type="predicted"/>
<dbReference type="RefSeq" id="WP_118669142.1">
    <property type="nucleotide sequence ID" value="NZ_CP060633.1"/>
</dbReference>
<evidence type="ECO:0000313" key="2">
    <source>
        <dbReference type="Proteomes" id="UP000515981"/>
    </source>
</evidence>
<dbReference type="EMBL" id="CP060633">
    <property type="protein sequence ID" value="QNM01507.1"/>
    <property type="molecule type" value="Genomic_DNA"/>
</dbReference>
<dbReference type="KEGG" id="ssun:H9Q77_10295"/>
<evidence type="ECO:0000313" key="1">
    <source>
        <dbReference type="EMBL" id="QNM01507.1"/>
    </source>
</evidence>
<keyword evidence="2" id="KW-1185">Reference proteome</keyword>
<sequence>MRDYFSDVKEYLNSHYKLTVKNEKKENLVINSVLNNFSLNESTKYIYEHYKLFEVVWHDENNRYMGAINFVSDSGLEKEHEELMEIMDECYDTDLDELEIVEDIMHWYPLFHFPNGDAFCLDIRNGTVVFYEHEIYESEKNLHGLLIATSINDLYEKWSYFHFKDVYDWSEVVNDGGIDLECDAIRKYL</sequence>
<accession>A0A7G9FSH5</accession>
<protein>
    <recommendedName>
        <fullName evidence="3">Knr4/Smi1-like domain-containing protein</fullName>
    </recommendedName>
</protein>
<evidence type="ECO:0008006" key="3">
    <source>
        <dbReference type="Google" id="ProtNLM"/>
    </source>
</evidence>
<dbReference type="AlphaFoldDB" id="A0A7G9FSH5"/>
<gene>
    <name evidence="1" type="ORF">H9Q77_10295</name>
</gene>
<reference evidence="1 2" key="1">
    <citation type="submission" date="2020-08" db="EMBL/GenBank/DDBJ databases">
        <authorList>
            <person name="Liu C."/>
            <person name="Sun Q."/>
        </authorList>
    </citation>
    <scope>NUCLEOTIDE SEQUENCE [LARGE SCALE GENOMIC DNA]</scope>
    <source>
        <strain evidence="1 2">NSJ-8</strain>
    </source>
</reference>
<dbReference type="Proteomes" id="UP000515981">
    <property type="component" value="Chromosome"/>
</dbReference>
<organism evidence="1 2">
    <name type="scientific">Simiaoa sunii</name>
    <dbReference type="NCBI Taxonomy" id="2763672"/>
    <lineage>
        <taxon>Bacteria</taxon>
        <taxon>Bacillati</taxon>
        <taxon>Bacillota</taxon>
        <taxon>Clostridia</taxon>
        <taxon>Lachnospirales</taxon>
        <taxon>Lachnospiraceae</taxon>
        <taxon>Simiaoa</taxon>
    </lineage>
</organism>